<reference evidence="3 4" key="2">
    <citation type="submission" date="2024-02" db="EMBL/GenBank/DDBJ databases">
        <title>The Genome Sequence of Enterococcus sp. DIV0159.</title>
        <authorList>
            <person name="Earl A."/>
            <person name="Manson A."/>
            <person name="Gilmore M."/>
            <person name="Sanders J."/>
            <person name="Shea T."/>
            <person name="Howe W."/>
            <person name="Livny J."/>
            <person name="Cuomo C."/>
            <person name="Neafsey D."/>
            <person name="Birren B."/>
        </authorList>
    </citation>
    <scope>NUCLEOTIDE SEQUENCE [LARGE SCALE GENOMIC DNA]</scope>
    <source>
        <strain evidence="3 4">665A</strain>
    </source>
</reference>
<gene>
    <name evidence="3" type="ORF">JZO67_003311</name>
</gene>
<proteinExistence type="predicted"/>
<evidence type="ECO:0000256" key="1">
    <source>
        <dbReference type="SAM" id="Coils"/>
    </source>
</evidence>
<keyword evidence="1" id="KW-0175">Coiled coil</keyword>
<protein>
    <recommendedName>
        <fullName evidence="2">Regulator of chromosome segregation-like C-terminal domain-containing protein</fullName>
    </recommendedName>
</protein>
<dbReference type="Pfam" id="PF04394">
    <property type="entry name" value="DUF536"/>
    <property type="match status" value="1"/>
</dbReference>
<evidence type="ECO:0000259" key="2">
    <source>
        <dbReference type="Pfam" id="PF04394"/>
    </source>
</evidence>
<dbReference type="RefSeq" id="WP_207704288.1">
    <property type="nucleotide sequence ID" value="NZ_JAFREL020000002.1"/>
</dbReference>
<feature type="domain" description="Regulator of chromosome segregation-like C-terminal" evidence="2">
    <location>
        <begin position="87"/>
        <end position="112"/>
    </location>
</feature>
<dbReference type="Proteomes" id="UP000664357">
    <property type="component" value="Unassembled WGS sequence"/>
</dbReference>
<evidence type="ECO:0000313" key="4">
    <source>
        <dbReference type="Proteomes" id="UP000664357"/>
    </source>
</evidence>
<dbReference type="InterPro" id="IPR007489">
    <property type="entry name" value="RocS-like_C"/>
</dbReference>
<keyword evidence="4" id="KW-1185">Reference proteome</keyword>
<sequence>MEKTIEELAQELLVSKGAIKRILNQMGIVVVGKSALSSKQTKFIRLIVDNQRLRQQKRITSESPREQILEDPIEEKGFPSVGEFVLEQLEQKDQTIIQLQKLLDQQQQLSLEDKRMLRFFSNQMTENTREFISSEKIPFLDEQIVETLVLENKQLKQENLRLKQKEISLAEEKQRVTENLNHWMNYYADLQDKYEKATAGQTSFLKKRWSFK</sequence>
<comment type="caution">
    <text evidence="3">The sequence shown here is derived from an EMBL/GenBank/DDBJ whole genome shotgun (WGS) entry which is preliminary data.</text>
</comment>
<organism evidence="3 4">
    <name type="scientific">Candidatus Enterococcus ferrettii</name>
    <dbReference type="NCBI Taxonomy" id="2815324"/>
    <lineage>
        <taxon>Bacteria</taxon>
        <taxon>Bacillati</taxon>
        <taxon>Bacillota</taxon>
        <taxon>Bacilli</taxon>
        <taxon>Lactobacillales</taxon>
        <taxon>Enterococcaceae</taxon>
        <taxon>Enterococcus</taxon>
    </lineage>
</organism>
<dbReference type="EMBL" id="JAFREL020000002">
    <property type="protein sequence ID" value="MEO1771331.1"/>
    <property type="molecule type" value="Genomic_DNA"/>
</dbReference>
<feature type="coiled-coil region" evidence="1">
    <location>
        <begin position="145"/>
        <end position="175"/>
    </location>
</feature>
<reference evidence="3 4" key="1">
    <citation type="submission" date="2021-03" db="EMBL/GenBank/DDBJ databases">
        <authorList>
            <person name="Gilmore M.S."/>
            <person name="Schwartzman J."/>
            <person name="Van Tyne D."/>
            <person name="Martin M."/>
            <person name="Earl A.M."/>
            <person name="Manson A.L."/>
            <person name="Straub T."/>
            <person name="Salamzade R."/>
            <person name="Saavedra J."/>
            <person name="Lebreton F."/>
            <person name="Prichula J."/>
            <person name="Schaufler K."/>
            <person name="Gaca A."/>
            <person name="Sgardioli B."/>
            <person name="Wagenaar J."/>
            <person name="Strong T."/>
        </authorList>
    </citation>
    <scope>NUCLEOTIDE SEQUENCE [LARGE SCALE GENOMIC DNA]</scope>
    <source>
        <strain evidence="3 4">665A</strain>
    </source>
</reference>
<name>A0ABV0ERQ6_9ENTE</name>
<accession>A0ABV0ERQ6</accession>
<evidence type="ECO:0000313" key="3">
    <source>
        <dbReference type="EMBL" id="MEO1771331.1"/>
    </source>
</evidence>